<protein>
    <recommendedName>
        <fullName evidence="8">Phytocyanin domain-containing protein</fullName>
    </recommendedName>
</protein>
<keyword evidence="1 7" id="KW-0732">Signal</keyword>
<keyword evidence="6" id="KW-0812">Transmembrane</keyword>
<dbReference type="PANTHER" id="PTHR33021">
    <property type="entry name" value="BLUE COPPER PROTEIN"/>
    <property type="match status" value="1"/>
</dbReference>
<dbReference type="InterPro" id="IPR003245">
    <property type="entry name" value="Phytocyanin_dom"/>
</dbReference>
<accession>A0A7J6EHD4</accession>
<feature type="signal peptide" evidence="7">
    <location>
        <begin position="1"/>
        <end position="25"/>
    </location>
</feature>
<keyword evidence="2" id="KW-1015">Disulfide bond</keyword>
<dbReference type="InterPro" id="IPR008972">
    <property type="entry name" value="Cupredoxin"/>
</dbReference>
<evidence type="ECO:0000256" key="7">
    <source>
        <dbReference type="SAM" id="SignalP"/>
    </source>
</evidence>
<comment type="caution">
    <text evidence="9">The sequence shown here is derived from an EMBL/GenBank/DDBJ whole genome shotgun (WGS) entry which is preliminary data.</text>
</comment>
<dbReference type="EMBL" id="JAATIQ010000400">
    <property type="protein sequence ID" value="KAF4357771.1"/>
    <property type="molecule type" value="Genomic_DNA"/>
</dbReference>
<dbReference type="InterPro" id="IPR039391">
    <property type="entry name" value="Phytocyanin-like"/>
</dbReference>
<dbReference type="Proteomes" id="UP000583929">
    <property type="component" value="Unassembled WGS sequence"/>
</dbReference>
<comment type="function">
    <text evidence="5">May act as a carbohydrate transporter.</text>
</comment>
<dbReference type="AlphaFoldDB" id="A0A7J6EHD4"/>
<evidence type="ECO:0000256" key="4">
    <source>
        <dbReference type="ARBA" id="ARBA00035011"/>
    </source>
</evidence>
<comment type="similarity">
    <text evidence="4">Belongs to the early nodulin-like (ENODL) family.</text>
</comment>
<dbReference type="PANTHER" id="PTHR33021:SF482">
    <property type="entry name" value="EARLY NODULIN-LIKE PROTEIN"/>
    <property type="match status" value="1"/>
</dbReference>
<sequence>MENKRVMILMMVMILLITKFGCGKAELHYVGGGKSNWAPNINFSHWSSQQTFHLGDWLYFGYNKYQFNVLEVNETSYEKCIEKDFIKNITKGGRDVFQLTEPKTYYFLSGGGYCFGGMKVAIDVVHSGPPPTPALAPATNRSSMAAVPSITGHVITPLLLILILTSPFLYNKNIMRSLRNGVVKVLVILLVNLLSTECRNPILHRVGGGRFSWNPNINFTNWSIHEQFYVGDWLYFGFDKLIYNVLEVNKTNYEKCEDKDFLTNVTRGGRDVFNLTDAKVFYFLSGRGFCFKGMKVAVLVKDFSEDQSLEPPHNNQHGDHDLLFTNNAFSSYHYVSHIIIFLAIFVFQCFHM</sequence>
<dbReference type="PROSITE" id="PS51485">
    <property type="entry name" value="PHYTOCYANIN"/>
    <property type="match status" value="2"/>
</dbReference>
<evidence type="ECO:0000256" key="2">
    <source>
        <dbReference type="ARBA" id="ARBA00023157"/>
    </source>
</evidence>
<evidence type="ECO:0000313" key="9">
    <source>
        <dbReference type="EMBL" id="KAF4357771.1"/>
    </source>
</evidence>
<dbReference type="GO" id="GO:0005886">
    <property type="term" value="C:plasma membrane"/>
    <property type="evidence" value="ECO:0007669"/>
    <property type="project" value="TreeGrafter"/>
</dbReference>
<organism evidence="9 10">
    <name type="scientific">Cannabis sativa</name>
    <name type="common">Hemp</name>
    <name type="synonym">Marijuana</name>
    <dbReference type="NCBI Taxonomy" id="3483"/>
    <lineage>
        <taxon>Eukaryota</taxon>
        <taxon>Viridiplantae</taxon>
        <taxon>Streptophyta</taxon>
        <taxon>Embryophyta</taxon>
        <taxon>Tracheophyta</taxon>
        <taxon>Spermatophyta</taxon>
        <taxon>Magnoliopsida</taxon>
        <taxon>eudicotyledons</taxon>
        <taxon>Gunneridae</taxon>
        <taxon>Pentapetalae</taxon>
        <taxon>rosids</taxon>
        <taxon>fabids</taxon>
        <taxon>Rosales</taxon>
        <taxon>Cannabaceae</taxon>
        <taxon>Cannabis</taxon>
    </lineage>
</organism>
<feature type="transmembrane region" description="Helical" evidence="6">
    <location>
        <begin position="332"/>
        <end position="350"/>
    </location>
</feature>
<evidence type="ECO:0000313" key="10">
    <source>
        <dbReference type="Proteomes" id="UP000583929"/>
    </source>
</evidence>
<dbReference type="Pfam" id="PF02298">
    <property type="entry name" value="Cu_bind_like"/>
    <property type="match status" value="2"/>
</dbReference>
<dbReference type="FunFam" id="2.60.40.420:FF:000018">
    <property type="entry name" value="Lamin-like protein"/>
    <property type="match status" value="2"/>
</dbReference>
<feature type="transmembrane region" description="Helical" evidence="6">
    <location>
        <begin position="150"/>
        <end position="170"/>
    </location>
</feature>
<name>A0A7J6EHD4_CANSA</name>
<feature type="domain" description="Phytocyanin" evidence="8">
    <location>
        <begin position="202"/>
        <end position="302"/>
    </location>
</feature>
<proteinExistence type="inferred from homology"/>
<feature type="chain" id="PRO_5029848911" description="Phytocyanin domain-containing protein" evidence="7">
    <location>
        <begin position="26"/>
        <end position="352"/>
    </location>
</feature>
<gene>
    <name evidence="9" type="ORF">G4B88_025006</name>
</gene>
<dbReference type="GO" id="GO:0009055">
    <property type="term" value="F:electron transfer activity"/>
    <property type="evidence" value="ECO:0007669"/>
    <property type="project" value="InterPro"/>
</dbReference>
<keyword evidence="3" id="KW-0325">Glycoprotein</keyword>
<keyword evidence="6" id="KW-1133">Transmembrane helix</keyword>
<evidence type="ECO:0000256" key="3">
    <source>
        <dbReference type="ARBA" id="ARBA00023180"/>
    </source>
</evidence>
<evidence type="ECO:0000256" key="5">
    <source>
        <dbReference type="ARBA" id="ARBA00037626"/>
    </source>
</evidence>
<dbReference type="Gene3D" id="2.60.40.420">
    <property type="entry name" value="Cupredoxins - blue copper proteins"/>
    <property type="match status" value="2"/>
</dbReference>
<keyword evidence="6" id="KW-0472">Membrane</keyword>
<evidence type="ECO:0000256" key="1">
    <source>
        <dbReference type="ARBA" id="ARBA00022729"/>
    </source>
</evidence>
<dbReference type="SUPFAM" id="SSF49503">
    <property type="entry name" value="Cupredoxins"/>
    <property type="match status" value="2"/>
</dbReference>
<evidence type="ECO:0000259" key="8">
    <source>
        <dbReference type="PROSITE" id="PS51485"/>
    </source>
</evidence>
<feature type="domain" description="Phytocyanin" evidence="8">
    <location>
        <begin position="26"/>
        <end position="126"/>
    </location>
</feature>
<keyword evidence="10" id="KW-1185">Reference proteome</keyword>
<reference evidence="9 10" key="1">
    <citation type="journal article" date="2020" name="bioRxiv">
        <title>Sequence and annotation of 42 cannabis genomes reveals extensive copy number variation in cannabinoid synthesis and pathogen resistance genes.</title>
        <authorList>
            <person name="Mckernan K.J."/>
            <person name="Helbert Y."/>
            <person name="Kane L.T."/>
            <person name="Ebling H."/>
            <person name="Zhang L."/>
            <person name="Liu B."/>
            <person name="Eaton Z."/>
            <person name="Mclaughlin S."/>
            <person name="Kingan S."/>
            <person name="Baybayan P."/>
            <person name="Concepcion G."/>
            <person name="Jordan M."/>
            <person name="Riva A."/>
            <person name="Barbazuk W."/>
            <person name="Harkins T."/>
        </authorList>
    </citation>
    <scope>NUCLEOTIDE SEQUENCE [LARGE SCALE GENOMIC DNA]</scope>
    <source>
        <strain evidence="10">cv. Jamaican Lion 4</strain>
        <tissue evidence="9">Leaf</tissue>
    </source>
</reference>
<evidence type="ECO:0000256" key="6">
    <source>
        <dbReference type="SAM" id="Phobius"/>
    </source>
</evidence>